<dbReference type="Proteomes" id="UP000008281">
    <property type="component" value="Unassembled WGS sequence"/>
</dbReference>
<feature type="transmembrane region" description="Helical" evidence="1">
    <location>
        <begin position="263"/>
        <end position="287"/>
    </location>
</feature>
<evidence type="ECO:0000313" key="4">
    <source>
        <dbReference type="Proteomes" id="UP000008281"/>
    </source>
</evidence>
<organism evidence="4">
    <name type="scientific">Caenorhabditis remanei</name>
    <name type="common">Caenorhabditis vulgaris</name>
    <dbReference type="NCBI Taxonomy" id="31234"/>
    <lineage>
        <taxon>Eukaryota</taxon>
        <taxon>Metazoa</taxon>
        <taxon>Ecdysozoa</taxon>
        <taxon>Nematoda</taxon>
        <taxon>Chromadorea</taxon>
        <taxon>Rhabditida</taxon>
        <taxon>Rhabditina</taxon>
        <taxon>Rhabditomorpha</taxon>
        <taxon>Rhabditoidea</taxon>
        <taxon>Rhabditidae</taxon>
        <taxon>Peloderinae</taxon>
        <taxon>Caenorhabditis</taxon>
    </lineage>
</organism>
<evidence type="ECO:0000259" key="2">
    <source>
        <dbReference type="Pfam" id="PF10328"/>
    </source>
</evidence>
<keyword evidence="1" id="KW-0472">Membrane</keyword>
<evidence type="ECO:0000313" key="3">
    <source>
        <dbReference type="EMBL" id="EFO87748.1"/>
    </source>
</evidence>
<dbReference type="SUPFAM" id="SSF81321">
    <property type="entry name" value="Family A G protein-coupled receptor-like"/>
    <property type="match status" value="1"/>
</dbReference>
<dbReference type="PANTHER" id="PTHR46611:SF6">
    <property type="entry name" value="G-PROTEIN COUPLED RECEPTORS FAMILY 1 PROFILE DOMAIN-CONTAINING PROTEIN"/>
    <property type="match status" value="1"/>
</dbReference>
<dbReference type="InParanoid" id="E3M0G6"/>
<keyword evidence="4" id="KW-1185">Reference proteome</keyword>
<dbReference type="eggNOG" id="ENOG502TGJY">
    <property type="taxonomic scope" value="Eukaryota"/>
</dbReference>
<dbReference type="OMA" id="FPFWICP"/>
<keyword evidence="1" id="KW-1133">Transmembrane helix</keyword>
<gene>
    <name evidence="3" type="primary">Cre-srx-134</name>
    <name evidence="3" type="ORF">CRE_05643</name>
</gene>
<dbReference type="EMBL" id="DS268420">
    <property type="protein sequence ID" value="EFO87748.1"/>
    <property type="molecule type" value="Genomic_DNA"/>
</dbReference>
<keyword evidence="1" id="KW-0812">Transmembrane</keyword>
<dbReference type="Pfam" id="PF10328">
    <property type="entry name" value="7TM_GPCR_Srx"/>
    <property type="match status" value="1"/>
</dbReference>
<dbReference type="OrthoDB" id="5850635at2759"/>
<dbReference type="Gene3D" id="1.20.1070.10">
    <property type="entry name" value="Rhodopsin 7-helix transmembrane proteins"/>
    <property type="match status" value="1"/>
</dbReference>
<dbReference type="HOGENOM" id="CLU_070417_0_0_1"/>
<feature type="transmembrane region" description="Helical" evidence="1">
    <location>
        <begin position="232"/>
        <end position="251"/>
    </location>
</feature>
<dbReference type="FunCoup" id="E3M0G6">
    <property type="interactions" value="1"/>
</dbReference>
<accession>E3M0G6</accession>
<sequence>MILSFVITLFIVSLFSFYQRNHSNFQVGLIGVFFNSILILKLMTANKKLMNSFHMLCFFKAIPNLIISASFPFWICPLTFLDYKVDSIPRSLNVFVAEFVGLFCYYLAPLILICISLNRFAALYFPFSKSSSYQFRYTKLLTFGCFVLASGPVWIPKFFDCYFIYDPELGIFMSENVEKCGRIMDSFVVYSIFILAFTSNGFNLMICAKLVKDKMTGISEDQKLKRRKKWQSMYIQSVIQDFLPVIDLLNFNIISGSVDSPLWYFIFSTFSFVFIYALDGAVIIYFYSNSRVCCFHKSSQKKTSTFISGVQSTA</sequence>
<feature type="transmembrane region" description="Helical" evidence="1">
    <location>
        <begin position="26"/>
        <end position="43"/>
    </location>
</feature>
<dbReference type="InterPro" id="IPR019430">
    <property type="entry name" value="7TM_GPCR_serpentine_rcpt_Srx"/>
</dbReference>
<dbReference type="PANTHER" id="PTHR46611">
    <property type="entry name" value="SERPENTINE RECEPTOR, CLASS X-RELATED"/>
    <property type="match status" value="1"/>
</dbReference>
<feature type="transmembrane region" description="Helical" evidence="1">
    <location>
        <begin position="95"/>
        <end position="117"/>
    </location>
</feature>
<feature type="transmembrane region" description="Helical" evidence="1">
    <location>
        <begin position="187"/>
        <end position="211"/>
    </location>
</feature>
<evidence type="ECO:0000256" key="1">
    <source>
        <dbReference type="SAM" id="Phobius"/>
    </source>
</evidence>
<dbReference type="AlphaFoldDB" id="E3M0G6"/>
<protein>
    <submittedName>
        <fullName evidence="3">CRE-SRX-134 protein</fullName>
    </submittedName>
</protein>
<proteinExistence type="predicted"/>
<feature type="transmembrane region" description="Helical" evidence="1">
    <location>
        <begin position="137"/>
        <end position="155"/>
    </location>
</feature>
<feature type="transmembrane region" description="Helical" evidence="1">
    <location>
        <begin position="55"/>
        <end position="75"/>
    </location>
</feature>
<name>E3M0G6_CAERE</name>
<reference evidence="3" key="1">
    <citation type="submission" date="2007-07" db="EMBL/GenBank/DDBJ databases">
        <title>PCAP assembly of the Caenorhabditis remanei genome.</title>
        <authorList>
            <consortium name="The Caenorhabditis remanei Sequencing Consortium"/>
            <person name="Wilson R.K."/>
        </authorList>
    </citation>
    <scope>NUCLEOTIDE SEQUENCE [LARGE SCALE GENOMIC DNA]</scope>
    <source>
        <strain evidence="3">PB4641</strain>
    </source>
</reference>
<feature type="domain" description="7TM GPCR serpentine receptor class x (Srx)" evidence="2">
    <location>
        <begin position="25"/>
        <end position="286"/>
    </location>
</feature>